<organism evidence="2 3">
    <name type="scientific">Camellia sinensis</name>
    <name type="common">Tea plant</name>
    <name type="synonym">Thea sinensis</name>
    <dbReference type="NCBI Taxonomy" id="4442"/>
    <lineage>
        <taxon>Eukaryota</taxon>
        <taxon>Viridiplantae</taxon>
        <taxon>Streptophyta</taxon>
        <taxon>Embryophyta</taxon>
        <taxon>Tracheophyta</taxon>
        <taxon>Spermatophyta</taxon>
        <taxon>Magnoliopsida</taxon>
        <taxon>eudicotyledons</taxon>
        <taxon>Gunneridae</taxon>
        <taxon>Pentapetalae</taxon>
        <taxon>asterids</taxon>
        <taxon>Ericales</taxon>
        <taxon>Theaceae</taxon>
        <taxon>Camellia</taxon>
    </lineage>
</organism>
<protein>
    <submittedName>
        <fullName evidence="2">Uncharacterized protein</fullName>
    </submittedName>
</protein>
<reference evidence="3" key="1">
    <citation type="journal article" date="2020" name="Nat. Commun.">
        <title>Genome assembly of wild tea tree DASZ reveals pedigree and selection history of tea varieties.</title>
        <authorList>
            <person name="Zhang W."/>
            <person name="Zhang Y."/>
            <person name="Qiu H."/>
            <person name="Guo Y."/>
            <person name="Wan H."/>
            <person name="Zhang X."/>
            <person name="Scossa F."/>
            <person name="Alseekh S."/>
            <person name="Zhang Q."/>
            <person name="Wang P."/>
            <person name="Xu L."/>
            <person name="Schmidt M.H."/>
            <person name="Jia X."/>
            <person name="Li D."/>
            <person name="Zhu A."/>
            <person name="Guo F."/>
            <person name="Chen W."/>
            <person name="Ni D."/>
            <person name="Usadel B."/>
            <person name="Fernie A.R."/>
            <person name="Wen W."/>
        </authorList>
    </citation>
    <scope>NUCLEOTIDE SEQUENCE [LARGE SCALE GENOMIC DNA]</scope>
    <source>
        <strain evidence="3">cv. G240</strain>
    </source>
</reference>
<evidence type="ECO:0000313" key="2">
    <source>
        <dbReference type="EMBL" id="KAF5961050.1"/>
    </source>
</evidence>
<reference evidence="2 3" key="2">
    <citation type="submission" date="2020-07" db="EMBL/GenBank/DDBJ databases">
        <title>Genome assembly of wild tea tree DASZ reveals pedigree and selection history of tea varieties.</title>
        <authorList>
            <person name="Zhang W."/>
        </authorList>
    </citation>
    <scope>NUCLEOTIDE SEQUENCE [LARGE SCALE GENOMIC DNA]</scope>
    <source>
        <strain evidence="3">cv. G240</strain>
        <tissue evidence="2">Leaf</tissue>
    </source>
</reference>
<proteinExistence type="predicted"/>
<dbReference type="AlphaFoldDB" id="A0A7J7I7Q3"/>
<evidence type="ECO:0000256" key="1">
    <source>
        <dbReference type="SAM" id="MobiDB-lite"/>
    </source>
</evidence>
<dbReference type="Proteomes" id="UP000593564">
    <property type="component" value="Unassembled WGS sequence"/>
</dbReference>
<keyword evidence="3" id="KW-1185">Reference proteome</keyword>
<accession>A0A7J7I7Q3</accession>
<name>A0A7J7I7Q3_CAMSI</name>
<sequence length="119" mass="13616">MEIMSRSLRLERGSSLRLGQSNSSVLVSELVSSDISRITSYERLSKSMRLSSAESGGFHRRRKSRAWAFLSKVFSFRRIDGEGAAENEPKPPQAAAEKQNKRRSSWLPDPHRRWPVQGW</sequence>
<gene>
    <name evidence="2" type="ORF">HYC85_002259</name>
</gene>
<feature type="region of interest" description="Disordered" evidence="1">
    <location>
        <begin position="81"/>
        <end position="119"/>
    </location>
</feature>
<evidence type="ECO:0000313" key="3">
    <source>
        <dbReference type="Proteomes" id="UP000593564"/>
    </source>
</evidence>
<dbReference type="EMBL" id="JACBKZ010000001">
    <property type="protein sequence ID" value="KAF5961050.1"/>
    <property type="molecule type" value="Genomic_DNA"/>
</dbReference>
<comment type="caution">
    <text evidence="2">The sequence shown here is derived from an EMBL/GenBank/DDBJ whole genome shotgun (WGS) entry which is preliminary data.</text>
</comment>